<dbReference type="PANTHER" id="PTHR12697">
    <property type="entry name" value="PBS LYASE HEAT-LIKE PROTEIN"/>
    <property type="match status" value="1"/>
</dbReference>
<name>A0ABW2CBS3_9ACTN</name>
<gene>
    <name evidence="2" type="ORF">ACFQKB_03935</name>
</gene>
<dbReference type="InterPro" id="IPR011989">
    <property type="entry name" value="ARM-like"/>
</dbReference>
<dbReference type="Pfam" id="PF13646">
    <property type="entry name" value="HEAT_2"/>
    <property type="match status" value="3"/>
</dbReference>
<dbReference type="Gene3D" id="1.25.10.10">
    <property type="entry name" value="Leucine-rich Repeat Variant"/>
    <property type="match status" value="3"/>
</dbReference>
<dbReference type="Proteomes" id="UP001596380">
    <property type="component" value="Unassembled WGS sequence"/>
</dbReference>
<dbReference type="SUPFAM" id="SSF48371">
    <property type="entry name" value="ARM repeat"/>
    <property type="match status" value="1"/>
</dbReference>
<feature type="region of interest" description="Disordered" evidence="1">
    <location>
        <begin position="1"/>
        <end position="45"/>
    </location>
</feature>
<comment type="caution">
    <text evidence="2">The sequence shown here is derived from an EMBL/GenBank/DDBJ whole genome shotgun (WGS) entry which is preliminary data.</text>
</comment>
<evidence type="ECO:0000313" key="3">
    <source>
        <dbReference type="Proteomes" id="UP001596380"/>
    </source>
</evidence>
<dbReference type="RefSeq" id="WP_302930644.1">
    <property type="nucleotide sequence ID" value="NZ_JBHSXE010000001.1"/>
</dbReference>
<feature type="compositionally biased region" description="Basic and acidic residues" evidence="1">
    <location>
        <begin position="1"/>
        <end position="14"/>
    </location>
</feature>
<keyword evidence="3" id="KW-1185">Reference proteome</keyword>
<reference evidence="3" key="1">
    <citation type="journal article" date="2019" name="Int. J. Syst. Evol. Microbiol.">
        <title>The Global Catalogue of Microorganisms (GCM) 10K type strain sequencing project: providing services to taxonomists for standard genome sequencing and annotation.</title>
        <authorList>
            <consortium name="The Broad Institute Genomics Platform"/>
            <consortium name="The Broad Institute Genome Sequencing Center for Infectious Disease"/>
            <person name="Wu L."/>
            <person name="Ma J."/>
        </authorList>
    </citation>
    <scope>NUCLEOTIDE SEQUENCE [LARGE SCALE GENOMIC DNA]</scope>
    <source>
        <strain evidence="3">JCM 3369</strain>
    </source>
</reference>
<dbReference type="EMBL" id="JBHSXS010000001">
    <property type="protein sequence ID" value="MFC6878909.1"/>
    <property type="molecule type" value="Genomic_DNA"/>
</dbReference>
<organism evidence="2 3">
    <name type="scientific">Actinomadura yumaensis</name>
    <dbReference type="NCBI Taxonomy" id="111807"/>
    <lineage>
        <taxon>Bacteria</taxon>
        <taxon>Bacillati</taxon>
        <taxon>Actinomycetota</taxon>
        <taxon>Actinomycetes</taxon>
        <taxon>Streptosporangiales</taxon>
        <taxon>Thermomonosporaceae</taxon>
        <taxon>Actinomadura</taxon>
    </lineage>
</organism>
<sequence length="350" mass="36386">MTLTDRNDPADHGRTTLPATGPAGPPDPAGPPAPDPATATASEGDGARGATAVGLLARVIELHRLERLHLTDVDAYLRDPEPEVRAAAVTVLAKAAARGDAPRGTGDTLAWALADESGTVRRLAADALGGLPEVHLGDDGVDALRLAATRGRDAHVRRTAADLLGILVRGAGELYAQGFEDDEAQVRVQAVLGLIALRAADEVAEAADDPSREVRVAVAQGVARLAEPSGMPALEHLLGDHDPVVRMAAIDSAAELGVPEPLEGRVVTAIAHASWQVRRRAALALGSAVPDVAVHPLIAALRDRVVDVRRAAVQSLEQWAGDRPEVVTALTEALADPDPGVRTQVRWALA</sequence>
<dbReference type="SMART" id="SM00567">
    <property type="entry name" value="EZ_HEAT"/>
    <property type="match status" value="5"/>
</dbReference>
<dbReference type="InterPro" id="IPR004155">
    <property type="entry name" value="PBS_lyase_HEAT"/>
</dbReference>
<proteinExistence type="predicted"/>
<dbReference type="PANTHER" id="PTHR12697:SF5">
    <property type="entry name" value="DEOXYHYPUSINE HYDROXYLASE"/>
    <property type="match status" value="1"/>
</dbReference>
<evidence type="ECO:0000256" key="1">
    <source>
        <dbReference type="SAM" id="MobiDB-lite"/>
    </source>
</evidence>
<evidence type="ECO:0000313" key="2">
    <source>
        <dbReference type="EMBL" id="MFC6878909.1"/>
    </source>
</evidence>
<dbReference type="InterPro" id="IPR016024">
    <property type="entry name" value="ARM-type_fold"/>
</dbReference>
<accession>A0ABW2CBS3</accession>
<protein>
    <submittedName>
        <fullName evidence="2">HEAT repeat domain-containing protein</fullName>
    </submittedName>
</protein>
<feature type="compositionally biased region" description="Pro residues" evidence="1">
    <location>
        <begin position="23"/>
        <end position="35"/>
    </location>
</feature>